<evidence type="ECO:0000313" key="4">
    <source>
        <dbReference type="EMBL" id="XCG48770.1"/>
    </source>
</evidence>
<protein>
    <submittedName>
        <fullName evidence="4">Glycosyltransferase family 4 protein</fullName>
        <ecNumber evidence="4">2.4.-.-</ecNumber>
    </submittedName>
</protein>
<dbReference type="Pfam" id="PF00534">
    <property type="entry name" value="Glycos_transf_1"/>
    <property type="match status" value="1"/>
</dbReference>
<dbReference type="AlphaFoldDB" id="A0AAU8CPB9"/>
<name>A0AAU8CPB9_9HYPH</name>
<organism evidence="4">
    <name type="scientific">Mesorhizobium sp. WSM2240</name>
    <dbReference type="NCBI Taxonomy" id="3228851"/>
    <lineage>
        <taxon>Bacteria</taxon>
        <taxon>Pseudomonadati</taxon>
        <taxon>Pseudomonadota</taxon>
        <taxon>Alphaproteobacteria</taxon>
        <taxon>Hyphomicrobiales</taxon>
        <taxon>Phyllobacteriaceae</taxon>
        <taxon>Mesorhizobium</taxon>
    </lineage>
</organism>
<dbReference type="Gene3D" id="3.40.50.2000">
    <property type="entry name" value="Glycogen Phosphorylase B"/>
    <property type="match status" value="2"/>
</dbReference>
<dbReference type="GO" id="GO:0016757">
    <property type="term" value="F:glycosyltransferase activity"/>
    <property type="evidence" value="ECO:0007669"/>
    <property type="project" value="UniProtKB-KW"/>
</dbReference>
<evidence type="ECO:0000256" key="1">
    <source>
        <dbReference type="ARBA" id="ARBA00022679"/>
    </source>
</evidence>
<dbReference type="GO" id="GO:0009103">
    <property type="term" value="P:lipopolysaccharide biosynthetic process"/>
    <property type="evidence" value="ECO:0007669"/>
    <property type="project" value="TreeGrafter"/>
</dbReference>
<dbReference type="RefSeq" id="WP_353643701.1">
    <property type="nucleotide sequence ID" value="NZ_CP159253.1"/>
</dbReference>
<dbReference type="SUPFAM" id="SSF53756">
    <property type="entry name" value="UDP-Glycosyltransferase/glycogen phosphorylase"/>
    <property type="match status" value="1"/>
</dbReference>
<dbReference type="Pfam" id="PF13439">
    <property type="entry name" value="Glyco_transf_4"/>
    <property type="match status" value="1"/>
</dbReference>
<feature type="domain" description="Glycosyltransferase subfamily 4-like N-terminal" evidence="3">
    <location>
        <begin position="19"/>
        <end position="185"/>
    </location>
</feature>
<dbReference type="InterPro" id="IPR001296">
    <property type="entry name" value="Glyco_trans_1"/>
</dbReference>
<dbReference type="InterPro" id="IPR028098">
    <property type="entry name" value="Glyco_trans_4-like_N"/>
</dbReference>
<proteinExistence type="predicted"/>
<accession>A0AAU8CPB9</accession>
<gene>
    <name evidence="4" type="ORF">ABVK50_26760</name>
</gene>
<reference evidence="4" key="1">
    <citation type="submission" date="2024-06" db="EMBL/GenBank/DDBJ databases">
        <title>Mesorhizobium karijinii sp. nov., a symbiont of the iconic Swainsona formosa from arid Australia.</title>
        <authorList>
            <person name="Hill Y.J."/>
            <person name="Watkin E.L.J."/>
            <person name="O'Hara G.W."/>
            <person name="Terpolilli J."/>
            <person name="Tye M.L."/>
            <person name="Kohlmeier M.G."/>
        </authorList>
    </citation>
    <scope>NUCLEOTIDE SEQUENCE</scope>
    <source>
        <strain evidence="4">WSM2240</strain>
    </source>
</reference>
<dbReference type="EC" id="2.4.-.-" evidence="4"/>
<keyword evidence="1 4" id="KW-0808">Transferase</keyword>
<evidence type="ECO:0000259" key="2">
    <source>
        <dbReference type="Pfam" id="PF00534"/>
    </source>
</evidence>
<dbReference type="EMBL" id="CP159253">
    <property type="protein sequence ID" value="XCG48770.1"/>
    <property type="molecule type" value="Genomic_DNA"/>
</dbReference>
<sequence>MLQSVTMPPRRILMTIDAVGGVWRYAMDLAAALLAEDVETIFVGLGPLPSAGQRREAMAIGTLEWLDAPLDWMAKDEPELDVLPRLIARMADRHQADLIHLNLPSQARGLDVSCPVVVVSHSCVVTWFRAMRGAPVPEGWAWQQGANRAGFDRADAIMAPSRSHADMLRACYGPLPRLTVVPNAVADHSPAVSASREDFVFAAGRWWDEGKNGEVLSKAASAMAWPLLIAGPTTGPGGQFVSMQGVRQIGEASNTKVRALMAGAGIFVSPSLYEPFGLAALEAAHSGTPLVLSDIATYREIWHSAALFADPHRPEAFSDAVNLLVLDEHLRMEMGAKALARSRRFTPESQAAAVLRVYEAAAQSACPLGVAV</sequence>
<dbReference type="PANTHER" id="PTHR46401:SF2">
    <property type="entry name" value="GLYCOSYLTRANSFERASE WBBK-RELATED"/>
    <property type="match status" value="1"/>
</dbReference>
<dbReference type="CDD" id="cd03801">
    <property type="entry name" value="GT4_PimA-like"/>
    <property type="match status" value="1"/>
</dbReference>
<dbReference type="PANTHER" id="PTHR46401">
    <property type="entry name" value="GLYCOSYLTRANSFERASE WBBK-RELATED"/>
    <property type="match status" value="1"/>
</dbReference>
<keyword evidence="4" id="KW-0328">Glycosyltransferase</keyword>
<feature type="domain" description="Glycosyl transferase family 1" evidence="2">
    <location>
        <begin position="246"/>
        <end position="338"/>
    </location>
</feature>
<evidence type="ECO:0000259" key="3">
    <source>
        <dbReference type="Pfam" id="PF13439"/>
    </source>
</evidence>